<name>A0A3N5BTW4_9BACI</name>
<dbReference type="Pfam" id="PF26344">
    <property type="entry name" value="YuzC"/>
    <property type="match status" value="1"/>
</dbReference>
<evidence type="ECO:0000313" key="2">
    <source>
        <dbReference type="Proteomes" id="UP000276443"/>
    </source>
</evidence>
<dbReference type="EMBL" id="RKRF01000009">
    <property type="protein sequence ID" value="RPF53218.1"/>
    <property type="molecule type" value="Genomic_DNA"/>
</dbReference>
<protein>
    <submittedName>
        <fullName evidence="1">Uncharacterized protein</fullName>
    </submittedName>
</protein>
<organism evidence="1 2">
    <name type="scientific">Aquisalibacillus elongatus</name>
    <dbReference type="NCBI Taxonomy" id="485577"/>
    <lineage>
        <taxon>Bacteria</taxon>
        <taxon>Bacillati</taxon>
        <taxon>Bacillota</taxon>
        <taxon>Bacilli</taxon>
        <taxon>Bacillales</taxon>
        <taxon>Bacillaceae</taxon>
        <taxon>Aquisalibacillus</taxon>
    </lineage>
</organism>
<sequence>MRHRYNPNEHIHPYYYYPWYDIYRSYQPTTQRQNYPEVDPTQFKESAAAFQELLNDASELLGRLSESEEFAFDVMTAAQEDDLEEVKRLLESTGIHNEVEIDYNPDGITMMMQTDVEGLDCCHLEMDLRW</sequence>
<reference evidence="1 2" key="1">
    <citation type="submission" date="2018-11" db="EMBL/GenBank/DDBJ databases">
        <title>Genomic Encyclopedia of Type Strains, Phase IV (KMG-IV): sequencing the most valuable type-strain genomes for metagenomic binning, comparative biology and taxonomic classification.</title>
        <authorList>
            <person name="Goeker M."/>
        </authorList>
    </citation>
    <scope>NUCLEOTIDE SEQUENCE [LARGE SCALE GENOMIC DNA]</scope>
    <source>
        <strain evidence="1 2">DSM 18090</strain>
    </source>
</reference>
<evidence type="ECO:0000313" key="1">
    <source>
        <dbReference type="EMBL" id="RPF53218.1"/>
    </source>
</evidence>
<keyword evidence="2" id="KW-1185">Reference proteome</keyword>
<gene>
    <name evidence="1" type="ORF">EDC24_1715</name>
</gene>
<dbReference type="AlphaFoldDB" id="A0A3N5BTW4"/>
<dbReference type="Proteomes" id="UP000276443">
    <property type="component" value="Unassembled WGS sequence"/>
</dbReference>
<dbReference type="OrthoDB" id="2615349at2"/>
<dbReference type="InterPro" id="IPR058870">
    <property type="entry name" value="YuzC"/>
</dbReference>
<accession>A0A3N5BTW4</accession>
<proteinExistence type="predicted"/>
<dbReference type="RefSeq" id="WP_124221629.1">
    <property type="nucleotide sequence ID" value="NZ_RKRF01000009.1"/>
</dbReference>
<comment type="caution">
    <text evidence="1">The sequence shown here is derived from an EMBL/GenBank/DDBJ whole genome shotgun (WGS) entry which is preliminary data.</text>
</comment>